<organism evidence="1 2">
    <name type="scientific">Dendrolimus kikuchii</name>
    <dbReference type="NCBI Taxonomy" id="765133"/>
    <lineage>
        <taxon>Eukaryota</taxon>
        <taxon>Metazoa</taxon>
        <taxon>Ecdysozoa</taxon>
        <taxon>Arthropoda</taxon>
        <taxon>Hexapoda</taxon>
        <taxon>Insecta</taxon>
        <taxon>Pterygota</taxon>
        <taxon>Neoptera</taxon>
        <taxon>Endopterygota</taxon>
        <taxon>Lepidoptera</taxon>
        <taxon>Glossata</taxon>
        <taxon>Ditrysia</taxon>
        <taxon>Bombycoidea</taxon>
        <taxon>Lasiocampidae</taxon>
        <taxon>Dendrolimus</taxon>
    </lineage>
</organism>
<dbReference type="EMBL" id="CM034389">
    <property type="protein sequence ID" value="KAJ0182679.1"/>
    <property type="molecule type" value="Genomic_DNA"/>
</dbReference>
<name>A0ACC1DFY4_9NEOP</name>
<protein>
    <submittedName>
        <fullName evidence="1">Uncharacterized protein</fullName>
    </submittedName>
</protein>
<proteinExistence type="predicted"/>
<gene>
    <name evidence="1" type="ORF">K1T71_002048</name>
</gene>
<comment type="caution">
    <text evidence="1">The sequence shown here is derived from an EMBL/GenBank/DDBJ whole genome shotgun (WGS) entry which is preliminary data.</text>
</comment>
<dbReference type="Proteomes" id="UP000824533">
    <property type="component" value="Linkage Group LG03"/>
</dbReference>
<reference evidence="1 2" key="1">
    <citation type="journal article" date="2021" name="Front. Genet.">
        <title>Chromosome-Level Genome Assembly Reveals Significant Gene Expansion in the Toll and IMD Signaling Pathways of Dendrolimus kikuchii.</title>
        <authorList>
            <person name="Zhou J."/>
            <person name="Wu P."/>
            <person name="Xiong Z."/>
            <person name="Liu N."/>
            <person name="Zhao N."/>
            <person name="Ji M."/>
            <person name="Qiu Y."/>
            <person name="Yang B."/>
        </authorList>
    </citation>
    <scope>NUCLEOTIDE SEQUENCE [LARGE SCALE GENOMIC DNA]</scope>
    <source>
        <strain evidence="1">Ann1</strain>
    </source>
</reference>
<sequence>MGSDVIIAALRLWLLVEIANARAIRNTVEDEEMLCRTYTLSGLLHLDCSDRGLNELPDDLDYRAQVLLLSNNNFATFPSQLERFYNVEVLDLSGNHLSRPLPAYIQNWSGLNTLNLSNNNYDTWISDGRRYNIVKLDLSRNKINNIDIEAFSGMQNLHFLDLSENRIYDLPNRVFAKANSLGILILSRNYFFDVPNFQSHSLRTLHLSNCQISNINIDSLRGMNSLVEIDLSINQIENIPNGLASNTLQELDLSYNEISTLTDDTFSALPHLAVLDLRGNEFKEVWSTSHFASNPFLREVYVKGNRWSCEGFSVNLLLTYEFLTKEPPKIVDRSSLICYSPSNVTQLSWQQAYIRTWHPNESAIEPYTTIAVMIGVIIGILITSFVCRGLMAINKSEPSRPPAETTVVNLNGTRPEPRVESVVMRVPLRDEDLPPSYDEALLMPRLNSSFHSLPDFIDEVEEPSQSVGELPTIAQIIGNLNTMKTVIQYLDSNLIQVGMKSKRNVSATHNIKSSDIPVWASTRTSF</sequence>
<evidence type="ECO:0000313" key="1">
    <source>
        <dbReference type="EMBL" id="KAJ0182679.1"/>
    </source>
</evidence>
<accession>A0ACC1DFY4</accession>
<keyword evidence="2" id="KW-1185">Reference proteome</keyword>
<evidence type="ECO:0000313" key="2">
    <source>
        <dbReference type="Proteomes" id="UP000824533"/>
    </source>
</evidence>